<accession>A0ABV0STW4</accession>
<keyword evidence="2" id="KW-0732">Signal</keyword>
<organism evidence="3 4">
    <name type="scientific">Ilyodon furcidens</name>
    <name type="common">goldbreast splitfin</name>
    <dbReference type="NCBI Taxonomy" id="33524"/>
    <lineage>
        <taxon>Eukaryota</taxon>
        <taxon>Metazoa</taxon>
        <taxon>Chordata</taxon>
        <taxon>Craniata</taxon>
        <taxon>Vertebrata</taxon>
        <taxon>Euteleostomi</taxon>
        <taxon>Actinopterygii</taxon>
        <taxon>Neopterygii</taxon>
        <taxon>Teleostei</taxon>
        <taxon>Neoteleostei</taxon>
        <taxon>Acanthomorphata</taxon>
        <taxon>Ovalentaria</taxon>
        <taxon>Atherinomorphae</taxon>
        <taxon>Cyprinodontiformes</taxon>
        <taxon>Goodeidae</taxon>
        <taxon>Ilyodon</taxon>
    </lineage>
</organism>
<protein>
    <recommendedName>
        <fullName evidence="5">Secreted protein</fullName>
    </recommendedName>
</protein>
<keyword evidence="4" id="KW-1185">Reference proteome</keyword>
<proteinExistence type="predicted"/>
<gene>
    <name evidence="3" type="ORF">ILYODFUR_030042</name>
</gene>
<dbReference type="EMBL" id="JAHRIQ010004384">
    <property type="protein sequence ID" value="MEQ2222787.1"/>
    <property type="molecule type" value="Genomic_DNA"/>
</dbReference>
<evidence type="ECO:0000313" key="3">
    <source>
        <dbReference type="EMBL" id="MEQ2222787.1"/>
    </source>
</evidence>
<dbReference type="Proteomes" id="UP001482620">
    <property type="component" value="Unassembled WGS sequence"/>
</dbReference>
<reference evidence="3 4" key="1">
    <citation type="submission" date="2021-06" db="EMBL/GenBank/DDBJ databases">
        <authorList>
            <person name="Palmer J.M."/>
        </authorList>
    </citation>
    <scope>NUCLEOTIDE SEQUENCE [LARGE SCALE GENOMIC DNA]</scope>
    <source>
        <strain evidence="4">if_2019</strain>
        <tissue evidence="3">Muscle</tissue>
    </source>
</reference>
<feature type="chain" id="PRO_5045059482" description="Secreted protein" evidence="2">
    <location>
        <begin position="28"/>
        <end position="104"/>
    </location>
</feature>
<name>A0ABV0STW4_9TELE</name>
<feature type="signal peptide" evidence="2">
    <location>
        <begin position="1"/>
        <end position="27"/>
    </location>
</feature>
<evidence type="ECO:0000256" key="2">
    <source>
        <dbReference type="SAM" id="SignalP"/>
    </source>
</evidence>
<sequence>MFGFWSFGSLSVAPLRLLSFHYGWSRGQQFQQRHPDFPLPRHLVQLFWGKPKVFPGQPGDKATLACPGPPPSEKCVKHLPREVSRGPSKQMSEPPQLIPLDVEE</sequence>
<feature type="region of interest" description="Disordered" evidence="1">
    <location>
        <begin position="80"/>
        <end position="104"/>
    </location>
</feature>
<evidence type="ECO:0000313" key="4">
    <source>
        <dbReference type="Proteomes" id="UP001482620"/>
    </source>
</evidence>
<comment type="caution">
    <text evidence="3">The sequence shown here is derived from an EMBL/GenBank/DDBJ whole genome shotgun (WGS) entry which is preliminary data.</text>
</comment>
<evidence type="ECO:0000256" key="1">
    <source>
        <dbReference type="SAM" id="MobiDB-lite"/>
    </source>
</evidence>
<evidence type="ECO:0008006" key="5">
    <source>
        <dbReference type="Google" id="ProtNLM"/>
    </source>
</evidence>